<dbReference type="Proteomes" id="UP000439113">
    <property type="component" value="Unassembled WGS sequence"/>
</dbReference>
<reference evidence="1 2" key="1">
    <citation type="submission" date="2019-11" db="EMBL/GenBank/DDBJ databases">
        <title>Whole-genome sequence of a Rhodoblastus acidophilus DSM 142.</title>
        <authorList>
            <person name="Kyndt J.A."/>
            <person name="Meyer T.E."/>
        </authorList>
    </citation>
    <scope>NUCLEOTIDE SEQUENCE [LARGE SCALE GENOMIC DNA]</scope>
    <source>
        <strain evidence="1 2">DSM 142</strain>
    </source>
</reference>
<accession>A0A6N8DT82</accession>
<dbReference type="AlphaFoldDB" id="A0A6N8DT82"/>
<proteinExistence type="predicted"/>
<sequence length="91" mass="9814">MRKGRSAALIGFVAALVAGAPASVWPHAFPSALAGSISAAPGARIDGRGDWRRHEIVRTWRDQGGCRLSVVSYHRPNGDVDSRQFRECGKD</sequence>
<organism evidence="1 2">
    <name type="scientific">Rhodoblastus acidophilus</name>
    <name type="common">Rhodopseudomonas acidophila</name>
    <dbReference type="NCBI Taxonomy" id="1074"/>
    <lineage>
        <taxon>Bacteria</taxon>
        <taxon>Pseudomonadati</taxon>
        <taxon>Pseudomonadota</taxon>
        <taxon>Alphaproteobacteria</taxon>
        <taxon>Hyphomicrobiales</taxon>
        <taxon>Rhodoblastaceae</taxon>
        <taxon>Rhodoblastus</taxon>
    </lineage>
</organism>
<evidence type="ECO:0000313" key="2">
    <source>
        <dbReference type="Proteomes" id="UP000439113"/>
    </source>
</evidence>
<dbReference type="EMBL" id="WNKS01000021">
    <property type="protein sequence ID" value="MTV32755.1"/>
    <property type="molecule type" value="Genomic_DNA"/>
</dbReference>
<name>A0A6N8DT82_RHOAC</name>
<dbReference type="RefSeq" id="WP_155447442.1">
    <property type="nucleotide sequence ID" value="NZ_JAOQNR010000019.1"/>
</dbReference>
<dbReference type="OrthoDB" id="8468822at2"/>
<comment type="caution">
    <text evidence="1">The sequence shown here is derived from an EMBL/GenBank/DDBJ whole genome shotgun (WGS) entry which is preliminary data.</text>
</comment>
<protein>
    <submittedName>
        <fullName evidence="1">Uncharacterized protein</fullName>
    </submittedName>
</protein>
<gene>
    <name evidence="1" type="ORF">GJ654_17370</name>
</gene>
<evidence type="ECO:0000313" key="1">
    <source>
        <dbReference type="EMBL" id="MTV32755.1"/>
    </source>
</evidence>